<reference evidence="1" key="1">
    <citation type="submission" date="2020-04" db="EMBL/GenBank/DDBJ databases">
        <authorList>
            <person name="Chiriac C."/>
            <person name="Salcher M."/>
            <person name="Ghai R."/>
            <person name="Kavagutti S V."/>
        </authorList>
    </citation>
    <scope>NUCLEOTIDE SEQUENCE</scope>
</reference>
<accession>A0A6J5NZA7</accession>
<name>A0A6J5NZA7_9CAUD</name>
<dbReference type="EMBL" id="LR796768">
    <property type="protein sequence ID" value="CAB4165010.1"/>
    <property type="molecule type" value="Genomic_DNA"/>
</dbReference>
<organism evidence="1">
    <name type="scientific">uncultured Caudovirales phage</name>
    <dbReference type="NCBI Taxonomy" id="2100421"/>
    <lineage>
        <taxon>Viruses</taxon>
        <taxon>Duplodnaviria</taxon>
        <taxon>Heunggongvirae</taxon>
        <taxon>Uroviricota</taxon>
        <taxon>Caudoviricetes</taxon>
        <taxon>Peduoviridae</taxon>
        <taxon>Maltschvirus</taxon>
        <taxon>Maltschvirus maltsch</taxon>
    </lineage>
</organism>
<sequence>MLLADGFDDALIGVGMRCGQRDVAVYDLAKIIDILMKRDGLSEEDAWEHAEFNILGGWVGEDTPMFVRPATAAEVHLEFSNDHQLLLDLEAQ</sequence>
<protein>
    <submittedName>
        <fullName evidence="1">Uncharacterized protein</fullName>
    </submittedName>
</protein>
<evidence type="ECO:0000313" key="1">
    <source>
        <dbReference type="EMBL" id="CAB4165010.1"/>
    </source>
</evidence>
<gene>
    <name evidence="1" type="ORF">UFOVP821_7</name>
</gene>
<proteinExistence type="predicted"/>